<evidence type="ECO:0000256" key="8">
    <source>
        <dbReference type="ARBA" id="ARBA00048572"/>
    </source>
</evidence>
<keyword evidence="5 9" id="KW-0560">Oxidoreductase</keyword>
<feature type="binding site" evidence="11">
    <location>
        <position position="17"/>
    </location>
    <ligand>
        <name>NAD(+)</name>
        <dbReference type="ChEBI" id="CHEBI:57540"/>
    </ligand>
</feature>
<evidence type="ECO:0000256" key="6">
    <source>
        <dbReference type="ARBA" id="ARBA00023098"/>
    </source>
</evidence>
<dbReference type="InterPro" id="IPR002347">
    <property type="entry name" value="SDR_fam"/>
</dbReference>
<evidence type="ECO:0000313" key="13">
    <source>
        <dbReference type="Proteomes" id="UP000008070"/>
    </source>
</evidence>
<dbReference type="EC" id="1.3.1.9" evidence="9"/>
<dbReference type="Gene3D" id="1.10.8.400">
    <property type="entry name" value="Enoyl acyl carrier protein reductase"/>
    <property type="match status" value="1"/>
</dbReference>
<dbReference type="PANTHER" id="PTHR43159:SF2">
    <property type="entry name" value="ENOYL-[ACYL-CARRIER-PROTEIN] REDUCTASE [NADH], CHLOROPLASTIC"/>
    <property type="match status" value="1"/>
</dbReference>
<keyword evidence="7 9" id="KW-0275">Fatty acid biosynthesis</keyword>
<protein>
    <recommendedName>
        <fullName evidence="9">Enoyl-[acyl-carrier-protein] reductase [NADH]</fullName>
        <ecNumber evidence="9">1.3.1.9</ecNumber>
    </recommendedName>
</protein>
<dbReference type="PANTHER" id="PTHR43159">
    <property type="entry name" value="ENOYL-[ACYL-CARRIER-PROTEIN] REDUCTASE"/>
    <property type="match status" value="1"/>
</dbReference>
<evidence type="ECO:0000256" key="4">
    <source>
        <dbReference type="ARBA" id="ARBA00022832"/>
    </source>
</evidence>
<feature type="binding site" evidence="11">
    <location>
        <begin position="68"/>
        <end position="69"/>
    </location>
    <ligand>
        <name>NAD(+)</name>
        <dbReference type="ChEBI" id="CHEBI:57540"/>
    </ligand>
</feature>
<dbReference type="PRINTS" id="PR00081">
    <property type="entry name" value="GDHRDH"/>
</dbReference>
<dbReference type="UniPathway" id="UPA00094"/>
<feature type="active site" description="Proton acceptor" evidence="10">
    <location>
        <position position="159"/>
    </location>
</feature>
<dbReference type="EMBL" id="FP103042">
    <property type="protein sequence ID" value="SPK01960.1"/>
    <property type="molecule type" value="Genomic_DNA"/>
</dbReference>
<dbReference type="PIRSF" id="PIRSF000094">
    <property type="entry name" value="Enoyl-ACP_rdct"/>
    <property type="match status" value="1"/>
</dbReference>
<feature type="binding site" evidence="11">
    <location>
        <position position="96"/>
    </location>
    <ligand>
        <name>NAD(+)</name>
        <dbReference type="ChEBI" id="CHEBI:57540"/>
    </ligand>
</feature>
<accession>A0A2P9HAM0</accession>
<dbReference type="GO" id="GO:0006633">
    <property type="term" value="P:fatty acid biosynthetic process"/>
    <property type="evidence" value="ECO:0007669"/>
    <property type="project" value="UniProtKB-UniPathway"/>
</dbReference>
<dbReference type="GO" id="GO:0004318">
    <property type="term" value="F:enoyl-[acyl-carrier-protein] reductase (NADH) activity"/>
    <property type="evidence" value="ECO:0007669"/>
    <property type="project" value="UniProtKB-EC"/>
</dbReference>
<keyword evidence="6" id="KW-0443">Lipid metabolism</keyword>
<dbReference type="AlphaFoldDB" id="A0A2P9HAM0"/>
<comment type="similarity">
    <text evidence="2 9">Belongs to the short-chain dehydrogenases/reductases (SDR) family. FabI subfamily.</text>
</comment>
<keyword evidence="3 9" id="KW-0444">Lipid biosynthesis</keyword>
<evidence type="ECO:0000256" key="5">
    <source>
        <dbReference type="ARBA" id="ARBA00023002"/>
    </source>
</evidence>
<dbReference type="Gene3D" id="3.40.50.720">
    <property type="entry name" value="NAD(P)-binding Rossmann-like Domain"/>
    <property type="match status" value="1"/>
</dbReference>
<keyword evidence="4" id="KW-0276">Fatty acid metabolism</keyword>
<evidence type="ECO:0000256" key="7">
    <source>
        <dbReference type="ARBA" id="ARBA00023160"/>
    </source>
</evidence>
<keyword evidence="9 11" id="KW-0520">NAD</keyword>
<sequence length="258" mass="27132">MLPGLLPLDGKVGLIVGVANDQSIATGCARAFRAAGARLALTYLNDRAKPHVETVATEVDAEILAPLDVTRDAALDDVFAQIAATWGRLDFLLHSIAFCPMSDLHSRVVDCSRAGFSEAMDVSVHSLIRMTNRAEPLMRDGGTILTVSYYGAEKVVGHYNIMGPVKAALEATVRSLAVELGPKAIRVNALSPGPLRTRAASGIGHFDDLIESAKGRSPERRLVTIEEVGHMAAALAADGARGVTGTVTFIDGGLHAVA</sequence>
<dbReference type="Pfam" id="PF13561">
    <property type="entry name" value="adh_short_C2"/>
    <property type="match status" value="1"/>
</dbReference>
<feature type="active site" description="Proton acceptor" evidence="10">
    <location>
        <position position="149"/>
    </location>
</feature>
<dbReference type="SUPFAM" id="SSF51735">
    <property type="entry name" value="NAD(P)-binding Rossmann-fold domains"/>
    <property type="match status" value="1"/>
</dbReference>
<evidence type="ECO:0000256" key="1">
    <source>
        <dbReference type="ARBA" id="ARBA00005194"/>
    </source>
</evidence>
<feature type="binding site" evidence="11">
    <location>
        <begin position="23"/>
        <end position="24"/>
    </location>
    <ligand>
        <name>NAD(+)</name>
        <dbReference type="ChEBI" id="CHEBI:57540"/>
    </ligand>
</feature>
<name>A0A2P9HAM0_METED</name>
<feature type="binding site" evidence="11">
    <location>
        <position position="166"/>
    </location>
    <ligand>
        <name>NAD(+)</name>
        <dbReference type="ChEBI" id="CHEBI:57540"/>
    </ligand>
</feature>
<dbReference type="InterPro" id="IPR036291">
    <property type="entry name" value="NAD(P)-bd_dom_sf"/>
</dbReference>
<dbReference type="NCBIfam" id="NF005717">
    <property type="entry name" value="PRK07533.1"/>
    <property type="match status" value="1"/>
</dbReference>
<reference evidence="13" key="1">
    <citation type="journal article" date="2009" name="PLoS ONE">
        <title>Methylobacterium genome sequences: a reference blueprint to investigate microbial metabolism of C1 compounds from natural and industrial sources.</title>
        <authorList>
            <person name="Vuilleumier S."/>
            <person name="Chistoserdova L."/>
            <person name="Lee M.-C."/>
            <person name="Bringel F."/>
            <person name="Lajus A."/>
            <person name="Zhou Y."/>
            <person name="Gourion B."/>
            <person name="Barbe V."/>
            <person name="Chang J."/>
            <person name="Cruveiller S."/>
            <person name="Dossat C."/>
            <person name="Gillett W."/>
            <person name="Gruffaz C."/>
            <person name="Haugen E."/>
            <person name="Hourcade E."/>
            <person name="Levy R."/>
            <person name="Mangenot S."/>
            <person name="Muller E."/>
            <person name="Nadalig T."/>
            <person name="Pagni M."/>
            <person name="Penny C."/>
            <person name="Peyraud R."/>
            <person name="Robinson D.G."/>
            <person name="Roche D."/>
            <person name="Rouy Z."/>
            <person name="Saenampechek C."/>
            <person name="Salvignol G."/>
            <person name="Vallenet D."/>
            <person name="Wu Z."/>
            <person name="Marx C.J."/>
            <person name="Vorholt J.A."/>
            <person name="Olson M.V."/>
            <person name="Kaul R."/>
            <person name="Weissenbach J."/>
            <person name="Medigue C."/>
            <person name="Lidstrom M.E."/>
        </authorList>
    </citation>
    <scope>NUCLEOTIDE SEQUENCE [LARGE SCALE GENOMIC DNA]</scope>
    <source>
        <strain evidence="13">DSM 6343 / CIP 106787 / DM4</strain>
    </source>
</reference>
<comment type="pathway">
    <text evidence="1">Lipid metabolism; fatty acid biosynthesis.</text>
</comment>
<evidence type="ECO:0000256" key="3">
    <source>
        <dbReference type="ARBA" id="ARBA00022516"/>
    </source>
</evidence>
<gene>
    <name evidence="12" type="primary">fabI</name>
    <name evidence="12" type="ORF">METD_I0293</name>
</gene>
<organism evidence="12 13">
    <name type="scientific">Methylorubrum extorquens (strain DSM 6343 / CIP 106787 / DM4)</name>
    <name type="common">Methylobacterium extorquens</name>
    <dbReference type="NCBI Taxonomy" id="661410"/>
    <lineage>
        <taxon>Bacteria</taxon>
        <taxon>Pseudomonadati</taxon>
        <taxon>Pseudomonadota</taxon>
        <taxon>Alphaproteobacteria</taxon>
        <taxon>Hyphomicrobiales</taxon>
        <taxon>Methylobacteriaceae</taxon>
        <taxon>Methylorubrum</taxon>
    </lineage>
</organism>
<evidence type="ECO:0000256" key="9">
    <source>
        <dbReference type="PIRNR" id="PIRNR000094"/>
    </source>
</evidence>
<evidence type="ECO:0000313" key="12">
    <source>
        <dbReference type="EMBL" id="SPK01960.1"/>
    </source>
</evidence>
<dbReference type="Proteomes" id="UP000008070">
    <property type="component" value="Chromosome"/>
</dbReference>
<evidence type="ECO:0000256" key="2">
    <source>
        <dbReference type="ARBA" id="ARBA00009233"/>
    </source>
</evidence>
<evidence type="ECO:0000256" key="11">
    <source>
        <dbReference type="PIRSR" id="PIRSR000094-3"/>
    </source>
</evidence>
<proteinExistence type="inferred from homology"/>
<comment type="catalytic activity">
    <reaction evidence="8 9">
        <text>a 2,3-saturated acyl-[ACP] + NAD(+) = a (2E)-enoyl-[ACP] + NADH + H(+)</text>
        <dbReference type="Rhea" id="RHEA:10240"/>
        <dbReference type="Rhea" id="RHEA-COMP:9925"/>
        <dbReference type="Rhea" id="RHEA-COMP:9926"/>
        <dbReference type="ChEBI" id="CHEBI:15378"/>
        <dbReference type="ChEBI" id="CHEBI:57540"/>
        <dbReference type="ChEBI" id="CHEBI:57945"/>
        <dbReference type="ChEBI" id="CHEBI:78784"/>
        <dbReference type="ChEBI" id="CHEBI:78785"/>
        <dbReference type="EC" id="1.3.1.9"/>
    </reaction>
</comment>
<evidence type="ECO:0000256" key="10">
    <source>
        <dbReference type="PIRSR" id="PIRSR000094-1"/>
    </source>
</evidence>
<dbReference type="InterPro" id="IPR014358">
    <property type="entry name" value="Enoyl-ACP_Rdtase_NADH"/>
</dbReference>